<reference evidence="3 4" key="1">
    <citation type="submission" date="2016-10" db="EMBL/GenBank/DDBJ databases">
        <title>Genome sequence of the ascomycete fungus Penicillium subrubescens.</title>
        <authorList>
            <person name="De Vries R.P."/>
            <person name="Peng M."/>
            <person name="Dilokpimol A."/>
            <person name="Hilden K."/>
            <person name="Makela M.R."/>
            <person name="Grigoriev I."/>
            <person name="Riley R."/>
            <person name="Granchi Z."/>
        </authorList>
    </citation>
    <scope>NUCLEOTIDE SEQUENCE [LARGE SCALE GENOMIC DNA]</scope>
    <source>
        <strain evidence="3 4">CBS 132785</strain>
    </source>
</reference>
<evidence type="ECO:0000313" key="4">
    <source>
        <dbReference type="Proteomes" id="UP000186955"/>
    </source>
</evidence>
<keyword evidence="2" id="KW-0732">Signal</keyword>
<dbReference type="Gene3D" id="3.40.50.1110">
    <property type="entry name" value="SGNH hydrolase"/>
    <property type="match status" value="2"/>
</dbReference>
<evidence type="ECO:0000256" key="1">
    <source>
        <dbReference type="ARBA" id="ARBA00022801"/>
    </source>
</evidence>
<dbReference type="EMBL" id="MNBE01000756">
    <property type="protein sequence ID" value="OKO90931.1"/>
    <property type="molecule type" value="Genomic_DNA"/>
</dbReference>
<dbReference type="Proteomes" id="UP000186955">
    <property type="component" value="Unassembled WGS sequence"/>
</dbReference>
<dbReference type="PANTHER" id="PTHR45648:SF22">
    <property type="entry name" value="GDSL LIPASE_ACYLHYDROLASE FAMILY PROTEIN (AFU_ORTHOLOGUE AFUA_4G14700)"/>
    <property type="match status" value="1"/>
</dbReference>
<accession>A0A1Q5SSE7</accession>
<protein>
    <recommendedName>
        <fullName evidence="5">Thermolabile hemolysin</fullName>
    </recommendedName>
</protein>
<feature type="signal peptide" evidence="2">
    <location>
        <begin position="1"/>
        <end position="21"/>
    </location>
</feature>
<dbReference type="InterPro" id="IPR001087">
    <property type="entry name" value="GDSL"/>
</dbReference>
<keyword evidence="4" id="KW-1185">Reference proteome</keyword>
<sequence length="548" mass="60755">MKSISVAFLALVCFRACPTRAVNTTKFKPFSSVVIFGDSYTDQGVSQYRPGSNGAVGQPGTVLSTGGRVWPEYVNQYSGVKVYDYARSGSVCDSAFSSKARRGVKQDQIPTFLADNEYVNNSTGQRVLDNPSAETVYAIWIGTNDLGNGIFLTEEQPKGMPLTNYTDCVFEQLDRLYDIGARRFVIMNIAPLDLSPQYALPENAGVTASRYWKDKTQYNSNLTQISEKMRQYSTLVNSIYEFQVPYQVKITRRYSKSQFALFDVHSLVPEYSSLMAMNLMNYSSGDSYTTVGFQYGGSQPNASNPIGNPALPGKTTSGGYNWVENLVAKYNKSVVLAYDFAIAGATVDSNLIPPYQPAVKSFVQQVQIFQEHYSNTSGTWNSNDSLFTAWFGMNDIPRGENLSDWTTISGETVQQYLAQAQILYDIGSRYFVFLEVPPLQRTPLLLGESASAQEAMASDVDKFNKAIRKGIRDFAHHNREATVWMLNTTNVFNKALDNPTAYGAPNAVCYSSNGVSCLWWNDYHPGQAIQDLVAQSISGLIKSRAHAI</sequence>
<dbReference type="Pfam" id="PF00657">
    <property type="entry name" value="Lipase_GDSL"/>
    <property type="match status" value="2"/>
</dbReference>
<name>A0A1Q5SSE7_9EURO</name>
<dbReference type="STRING" id="1316194.A0A1Q5SSE7"/>
<dbReference type="AlphaFoldDB" id="A0A1Q5SSE7"/>
<dbReference type="InterPro" id="IPR051058">
    <property type="entry name" value="GDSL_Est/Lipase"/>
</dbReference>
<organism evidence="3 4">
    <name type="scientific">Penicillium subrubescens</name>
    <dbReference type="NCBI Taxonomy" id="1316194"/>
    <lineage>
        <taxon>Eukaryota</taxon>
        <taxon>Fungi</taxon>
        <taxon>Dikarya</taxon>
        <taxon>Ascomycota</taxon>
        <taxon>Pezizomycotina</taxon>
        <taxon>Eurotiomycetes</taxon>
        <taxon>Eurotiomycetidae</taxon>
        <taxon>Eurotiales</taxon>
        <taxon>Aspergillaceae</taxon>
        <taxon>Penicillium</taxon>
    </lineage>
</organism>
<proteinExistence type="predicted"/>
<comment type="caution">
    <text evidence="3">The sequence shown here is derived from an EMBL/GenBank/DDBJ whole genome shotgun (WGS) entry which is preliminary data.</text>
</comment>
<gene>
    <name evidence="3" type="ORF">PENSUB_13232</name>
</gene>
<evidence type="ECO:0008006" key="5">
    <source>
        <dbReference type="Google" id="ProtNLM"/>
    </source>
</evidence>
<dbReference type="CDD" id="cd01846">
    <property type="entry name" value="fatty_acyltransferase_like"/>
    <property type="match status" value="1"/>
</dbReference>
<evidence type="ECO:0000256" key="2">
    <source>
        <dbReference type="SAM" id="SignalP"/>
    </source>
</evidence>
<evidence type="ECO:0000313" key="3">
    <source>
        <dbReference type="EMBL" id="OKO90931.1"/>
    </source>
</evidence>
<dbReference type="GO" id="GO:0016788">
    <property type="term" value="F:hydrolase activity, acting on ester bonds"/>
    <property type="evidence" value="ECO:0007669"/>
    <property type="project" value="InterPro"/>
</dbReference>
<feature type="chain" id="PRO_5012705269" description="Thermolabile hemolysin" evidence="2">
    <location>
        <begin position="22"/>
        <end position="548"/>
    </location>
</feature>
<dbReference type="PANTHER" id="PTHR45648">
    <property type="entry name" value="GDSL LIPASE/ACYLHYDROLASE FAMILY PROTEIN (AFU_ORTHOLOGUE AFUA_4G14700)"/>
    <property type="match status" value="1"/>
</dbReference>
<dbReference type="InterPro" id="IPR036514">
    <property type="entry name" value="SGNH_hydro_sf"/>
</dbReference>
<keyword evidence="1" id="KW-0378">Hydrolase</keyword>
<dbReference type="SUPFAM" id="SSF52266">
    <property type="entry name" value="SGNH hydrolase"/>
    <property type="match status" value="2"/>
</dbReference>